<keyword evidence="1" id="KW-0677">Repeat</keyword>
<name>A0A0C4DQ00_MAGP6</name>
<dbReference type="Proteomes" id="UP000011715">
    <property type="component" value="Unassembled WGS sequence"/>
</dbReference>
<dbReference type="PROSITE" id="PS50088">
    <property type="entry name" value="ANK_REPEAT"/>
    <property type="match status" value="1"/>
</dbReference>
<dbReference type="InterPro" id="IPR050745">
    <property type="entry name" value="Multifunctional_regulatory"/>
</dbReference>
<dbReference type="eggNOG" id="ENOG502R16Z">
    <property type="taxonomic scope" value="Eukaryota"/>
</dbReference>
<evidence type="ECO:0000256" key="3">
    <source>
        <dbReference type="PROSITE-ProRule" id="PRU00023"/>
    </source>
</evidence>
<evidence type="ECO:0000256" key="2">
    <source>
        <dbReference type="ARBA" id="ARBA00023043"/>
    </source>
</evidence>
<proteinExistence type="predicted"/>
<keyword evidence="2 3" id="KW-0040">ANK repeat</keyword>
<dbReference type="OrthoDB" id="194358at2759"/>
<dbReference type="PROSITE" id="PS50297">
    <property type="entry name" value="ANK_REP_REGION"/>
    <property type="match status" value="1"/>
</dbReference>
<dbReference type="OMA" id="HRNCIRS"/>
<dbReference type="EMBL" id="ADBL01000483">
    <property type="status" value="NOT_ANNOTATED_CDS"/>
    <property type="molecule type" value="Genomic_DNA"/>
</dbReference>
<reference evidence="5" key="3">
    <citation type="submission" date="2011-03" db="EMBL/GenBank/DDBJ databases">
        <title>Annotation of Magnaporthe poae ATCC 64411.</title>
        <authorList>
            <person name="Ma L.-J."/>
            <person name="Dead R."/>
            <person name="Young S.K."/>
            <person name="Zeng Q."/>
            <person name="Gargeya S."/>
            <person name="Fitzgerald M."/>
            <person name="Haas B."/>
            <person name="Abouelleil A."/>
            <person name="Alvarado L."/>
            <person name="Arachchi H.M."/>
            <person name="Berlin A."/>
            <person name="Brown A."/>
            <person name="Chapman S.B."/>
            <person name="Chen Z."/>
            <person name="Dunbar C."/>
            <person name="Freedman E."/>
            <person name="Gearin G."/>
            <person name="Gellesch M."/>
            <person name="Goldberg J."/>
            <person name="Griggs A."/>
            <person name="Gujja S."/>
            <person name="Heiman D."/>
            <person name="Howarth C."/>
            <person name="Larson L."/>
            <person name="Lui A."/>
            <person name="MacDonald P.J.P."/>
            <person name="Mehta T."/>
            <person name="Montmayeur A."/>
            <person name="Murphy C."/>
            <person name="Neiman D."/>
            <person name="Pearson M."/>
            <person name="Priest M."/>
            <person name="Roberts A."/>
            <person name="Saif S."/>
            <person name="Shea T."/>
            <person name="Shenoy N."/>
            <person name="Sisk P."/>
            <person name="Stolte C."/>
            <person name="Sykes S."/>
            <person name="Yandava C."/>
            <person name="Wortman J."/>
            <person name="Nusbaum C."/>
            <person name="Birren B."/>
        </authorList>
    </citation>
    <scope>NUCLEOTIDE SEQUENCE</scope>
    <source>
        <strain evidence="5">ATCC 64411</strain>
    </source>
</reference>
<protein>
    <submittedName>
        <fullName evidence="5 6">Uncharacterized protein</fullName>
    </submittedName>
</protein>
<feature type="region of interest" description="Disordered" evidence="4">
    <location>
        <begin position="30"/>
        <end position="49"/>
    </location>
</feature>
<dbReference type="Pfam" id="PF12796">
    <property type="entry name" value="Ank_2"/>
    <property type="match status" value="1"/>
</dbReference>
<evidence type="ECO:0000313" key="7">
    <source>
        <dbReference type="Proteomes" id="UP000011715"/>
    </source>
</evidence>
<reference evidence="6" key="5">
    <citation type="submission" date="2015-06" db="UniProtKB">
        <authorList>
            <consortium name="EnsemblFungi"/>
        </authorList>
    </citation>
    <scope>IDENTIFICATION</scope>
    <source>
        <strain evidence="6">ATCC 64411</strain>
    </source>
</reference>
<gene>
    <name evidence="5" type="ORF">MAPG_01931</name>
</gene>
<feature type="repeat" description="ANK" evidence="3">
    <location>
        <begin position="232"/>
        <end position="264"/>
    </location>
</feature>
<evidence type="ECO:0000256" key="4">
    <source>
        <dbReference type="SAM" id="MobiDB-lite"/>
    </source>
</evidence>
<evidence type="ECO:0000313" key="6">
    <source>
        <dbReference type="EnsemblFungi" id="MAPG_01931T0"/>
    </source>
</evidence>
<organism evidence="6 7">
    <name type="scientific">Magnaporthiopsis poae (strain ATCC 64411 / 73-15)</name>
    <name type="common">Kentucky bluegrass fungus</name>
    <name type="synonym">Magnaporthe poae</name>
    <dbReference type="NCBI Taxonomy" id="644358"/>
    <lineage>
        <taxon>Eukaryota</taxon>
        <taxon>Fungi</taxon>
        <taxon>Dikarya</taxon>
        <taxon>Ascomycota</taxon>
        <taxon>Pezizomycotina</taxon>
        <taxon>Sordariomycetes</taxon>
        <taxon>Sordariomycetidae</taxon>
        <taxon>Magnaporthales</taxon>
        <taxon>Magnaporthaceae</taxon>
        <taxon>Magnaporthiopsis</taxon>
    </lineage>
</organism>
<dbReference type="InterPro" id="IPR002110">
    <property type="entry name" value="Ankyrin_rpt"/>
</dbReference>
<evidence type="ECO:0000256" key="1">
    <source>
        <dbReference type="ARBA" id="ARBA00022737"/>
    </source>
</evidence>
<dbReference type="EMBL" id="GL876967">
    <property type="protein sequence ID" value="KLU82863.1"/>
    <property type="molecule type" value="Genomic_DNA"/>
</dbReference>
<dbReference type="STRING" id="644358.A0A0C4DQ00"/>
<dbReference type="InterPro" id="IPR036770">
    <property type="entry name" value="Ankyrin_rpt-contain_sf"/>
</dbReference>
<keyword evidence="7" id="KW-1185">Reference proteome</keyword>
<dbReference type="EnsemblFungi" id="MAPG_01931T0">
    <property type="protein sequence ID" value="MAPG_01931T0"/>
    <property type="gene ID" value="MAPG_01931"/>
</dbReference>
<reference evidence="5" key="1">
    <citation type="submission" date="2010-05" db="EMBL/GenBank/DDBJ databases">
        <title>The Genome Sequence of Magnaporthe poae strain ATCC 64411.</title>
        <authorList>
            <consortium name="The Broad Institute Genome Sequencing Platform"/>
            <consortium name="Broad Institute Genome Sequencing Center for Infectious Disease"/>
            <person name="Ma L.-J."/>
            <person name="Dead R."/>
            <person name="Young S."/>
            <person name="Zeng Q."/>
            <person name="Koehrsen M."/>
            <person name="Alvarado L."/>
            <person name="Berlin A."/>
            <person name="Chapman S.B."/>
            <person name="Chen Z."/>
            <person name="Freedman E."/>
            <person name="Gellesch M."/>
            <person name="Goldberg J."/>
            <person name="Griggs A."/>
            <person name="Gujja S."/>
            <person name="Heilman E.R."/>
            <person name="Heiman D."/>
            <person name="Hepburn T."/>
            <person name="Howarth C."/>
            <person name="Jen D."/>
            <person name="Larson L."/>
            <person name="Mehta T."/>
            <person name="Neiman D."/>
            <person name="Pearson M."/>
            <person name="Roberts A."/>
            <person name="Saif S."/>
            <person name="Shea T."/>
            <person name="Shenoy N."/>
            <person name="Sisk P."/>
            <person name="Stolte C."/>
            <person name="Sykes S."/>
            <person name="Walk T."/>
            <person name="White J."/>
            <person name="Yandava C."/>
            <person name="Haas B."/>
            <person name="Nusbaum C."/>
            <person name="Birren B."/>
        </authorList>
    </citation>
    <scope>NUCLEOTIDE SEQUENCE</scope>
    <source>
        <strain evidence="5">ATCC 64411</strain>
    </source>
</reference>
<dbReference type="PANTHER" id="PTHR24189:SF50">
    <property type="entry name" value="ANKYRIN REPEAT AND SOCS BOX PROTEIN 2"/>
    <property type="match status" value="1"/>
</dbReference>
<dbReference type="PANTHER" id="PTHR24189">
    <property type="entry name" value="MYOTROPHIN"/>
    <property type="match status" value="1"/>
</dbReference>
<dbReference type="VEuPathDB" id="FungiDB:MAPG_01931"/>
<evidence type="ECO:0000313" key="5">
    <source>
        <dbReference type="EMBL" id="KLU82863.1"/>
    </source>
</evidence>
<sequence>MESSTQDLVREAVKLVEADDVDGLKRVLDQFLSSPPRPGPSDSPEPIMDHMDPALQAALKNAKVAAATELFTRGCKPHRNCIRSALSSCTPETGFNLASFECMLTHGWDVNDNEGHTGDALMMAIRFSRFPLAEFVLRNGADPNRNWSSGGDFIMALGRACSSENVPLDLVRLLLEKGADVREGAALLAAASADEGGRADILELLLEDSAGASLIDEIPASIQYDNVLDADYWGTPLHGAAAKGNVKCVELLLAKGASKEIRNGAGRTPKETAEMFGHSECARLLA</sequence>
<accession>A0A0C4DQ00</accession>
<reference evidence="7" key="2">
    <citation type="submission" date="2010-05" db="EMBL/GenBank/DDBJ databases">
        <title>The genome sequence of Magnaporthe poae strain ATCC 64411.</title>
        <authorList>
            <person name="Ma L.-J."/>
            <person name="Dead R."/>
            <person name="Young S."/>
            <person name="Zeng Q."/>
            <person name="Koehrsen M."/>
            <person name="Alvarado L."/>
            <person name="Berlin A."/>
            <person name="Chapman S.B."/>
            <person name="Chen Z."/>
            <person name="Freedman E."/>
            <person name="Gellesch M."/>
            <person name="Goldberg J."/>
            <person name="Griggs A."/>
            <person name="Gujja S."/>
            <person name="Heilman E.R."/>
            <person name="Heiman D."/>
            <person name="Hepburn T."/>
            <person name="Howarth C."/>
            <person name="Jen D."/>
            <person name="Larson L."/>
            <person name="Mehta T."/>
            <person name="Neiman D."/>
            <person name="Pearson M."/>
            <person name="Roberts A."/>
            <person name="Saif S."/>
            <person name="Shea T."/>
            <person name="Shenoy N."/>
            <person name="Sisk P."/>
            <person name="Stolte C."/>
            <person name="Sykes S."/>
            <person name="Walk T."/>
            <person name="White J."/>
            <person name="Yandava C."/>
            <person name="Haas B."/>
            <person name="Nusbaum C."/>
            <person name="Birren B."/>
        </authorList>
    </citation>
    <scope>NUCLEOTIDE SEQUENCE [LARGE SCALE GENOMIC DNA]</scope>
    <source>
        <strain evidence="7">ATCC 64411 / 73-15</strain>
    </source>
</reference>
<dbReference type="AlphaFoldDB" id="A0A0C4DQ00"/>
<dbReference type="SMART" id="SM00248">
    <property type="entry name" value="ANK"/>
    <property type="match status" value="4"/>
</dbReference>
<dbReference type="Gene3D" id="1.25.40.20">
    <property type="entry name" value="Ankyrin repeat-containing domain"/>
    <property type="match status" value="2"/>
</dbReference>
<dbReference type="SUPFAM" id="SSF48403">
    <property type="entry name" value="Ankyrin repeat"/>
    <property type="match status" value="1"/>
</dbReference>
<reference evidence="6" key="4">
    <citation type="journal article" date="2015" name="G3 (Bethesda)">
        <title>Genome sequences of three phytopathogenic species of the Magnaporthaceae family of fungi.</title>
        <authorList>
            <person name="Okagaki L.H."/>
            <person name="Nunes C.C."/>
            <person name="Sailsbery J."/>
            <person name="Clay B."/>
            <person name="Brown D."/>
            <person name="John T."/>
            <person name="Oh Y."/>
            <person name="Young N."/>
            <person name="Fitzgerald M."/>
            <person name="Haas B.J."/>
            <person name="Zeng Q."/>
            <person name="Young S."/>
            <person name="Adiconis X."/>
            <person name="Fan L."/>
            <person name="Levin J.Z."/>
            <person name="Mitchell T.K."/>
            <person name="Okubara P.A."/>
            <person name="Farman M.L."/>
            <person name="Kohn L.M."/>
            <person name="Birren B."/>
            <person name="Ma L.-J."/>
            <person name="Dean R.A."/>
        </authorList>
    </citation>
    <scope>NUCLEOTIDE SEQUENCE</scope>
    <source>
        <strain evidence="6">ATCC 64411 / 73-15</strain>
    </source>
</reference>